<reference evidence="1 2" key="1">
    <citation type="submission" date="2024-06" db="EMBL/GenBank/DDBJ databases">
        <title>Chitinophaga defluvii sp. nov., isolated from municipal sewage.</title>
        <authorList>
            <person name="Zhang L."/>
        </authorList>
    </citation>
    <scope>NUCLEOTIDE SEQUENCE [LARGE SCALE GENOMIC DNA]</scope>
    <source>
        <strain evidence="1 2">H8</strain>
    </source>
</reference>
<dbReference type="Proteomes" id="UP001549749">
    <property type="component" value="Unassembled WGS sequence"/>
</dbReference>
<dbReference type="InterPro" id="IPR019587">
    <property type="entry name" value="Polyketide_cyclase/dehydratase"/>
</dbReference>
<accession>A0ABV2T6X3</accession>
<protein>
    <submittedName>
        <fullName evidence="1">SRPBCC family protein</fullName>
    </submittedName>
</protein>
<evidence type="ECO:0000313" key="1">
    <source>
        <dbReference type="EMBL" id="MET6998120.1"/>
    </source>
</evidence>
<proteinExistence type="predicted"/>
<dbReference type="InterPro" id="IPR023393">
    <property type="entry name" value="START-like_dom_sf"/>
</dbReference>
<sequence>MQIFLLIIGALAVLILGIVTYSMFLPPNVKVERTLLIAAPAAAIFDRVNILRNWELWSPWQQLDPAMKIVYGEKESGVGAGFSWESRHRHVGNGSMTIVESRPVEYIATNSNFMHQGIARGYFRFEPVAGGTQVTWGMQADMGQNPIRKLLGLVMDKWVGSDFEKGLANLRQVLA</sequence>
<keyword evidence="2" id="KW-1185">Reference proteome</keyword>
<dbReference type="CDD" id="cd07818">
    <property type="entry name" value="SRPBCC_1"/>
    <property type="match status" value="1"/>
</dbReference>
<dbReference type="SUPFAM" id="SSF55961">
    <property type="entry name" value="Bet v1-like"/>
    <property type="match status" value="1"/>
</dbReference>
<evidence type="ECO:0000313" key="2">
    <source>
        <dbReference type="Proteomes" id="UP001549749"/>
    </source>
</evidence>
<comment type="caution">
    <text evidence="1">The sequence shown here is derived from an EMBL/GenBank/DDBJ whole genome shotgun (WGS) entry which is preliminary data.</text>
</comment>
<organism evidence="1 2">
    <name type="scientific">Chitinophaga defluvii</name>
    <dbReference type="NCBI Taxonomy" id="3163343"/>
    <lineage>
        <taxon>Bacteria</taxon>
        <taxon>Pseudomonadati</taxon>
        <taxon>Bacteroidota</taxon>
        <taxon>Chitinophagia</taxon>
        <taxon>Chitinophagales</taxon>
        <taxon>Chitinophagaceae</taxon>
        <taxon>Chitinophaga</taxon>
    </lineage>
</organism>
<gene>
    <name evidence="1" type="ORF">ABR189_12100</name>
</gene>
<dbReference type="EMBL" id="JBEXAC010000001">
    <property type="protein sequence ID" value="MET6998120.1"/>
    <property type="molecule type" value="Genomic_DNA"/>
</dbReference>
<dbReference type="Pfam" id="PF10604">
    <property type="entry name" value="Polyketide_cyc2"/>
    <property type="match status" value="1"/>
</dbReference>
<dbReference type="RefSeq" id="WP_354660755.1">
    <property type="nucleotide sequence ID" value="NZ_JBEXAC010000001.1"/>
</dbReference>
<name>A0ABV2T6X3_9BACT</name>
<dbReference type="Gene3D" id="3.30.530.20">
    <property type="match status" value="1"/>
</dbReference>